<dbReference type="RefSeq" id="WP_034414996.1">
    <property type="nucleotide sequence ID" value="NZ_JGVK01000031.1"/>
</dbReference>
<reference evidence="10 11" key="1">
    <citation type="submission" date="2014-03" db="EMBL/GenBank/DDBJ databases">
        <title>Selection and divergence in the genomes of co-occurring obligate luminous symbionts with specific hosts.</title>
        <authorList>
            <person name="Hendry T.A."/>
            <person name="de Wet J.R."/>
            <person name="Dunlap P.V."/>
        </authorList>
    </citation>
    <scope>NUCLEOTIDE SEQUENCE [LARGE SCALE GENOMIC DNA]</scope>
    <source>
        <strain evidence="10 11">Ppalp.1</strain>
    </source>
</reference>
<dbReference type="GO" id="GO:0036430">
    <property type="term" value="F:CMP kinase activity"/>
    <property type="evidence" value="ECO:0007669"/>
    <property type="project" value="RHEA"/>
</dbReference>
<keyword evidence="3 8" id="KW-0547">Nucleotide-binding</keyword>
<keyword evidence="4 8" id="KW-0418">Kinase</keyword>
<dbReference type="AlphaFoldDB" id="A0A084CMA8"/>
<accession>A0A084CMA8</accession>
<protein>
    <recommendedName>
        <fullName evidence="8">Cytidylate kinase</fullName>
        <shortName evidence="8">CK</shortName>
        <ecNumber evidence="8">2.7.4.25</ecNumber>
    </recommendedName>
    <alternativeName>
        <fullName evidence="8">Cytidine monophosphate kinase</fullName>
        <shortName evidence="8">CMP kinase</shortName>
    </alternativeName>
</protein>
<dbReference type="eggNOG" id="COG0283">
    <property type="taxonomic scope" value="Bacteria"/>
</dbReference>
<dbReference type="HAMAP" id="MF_00238">
    <property type="entry name" value="Cytidyl_kinase_type1"/>
    <property type="match status" value="1"/>
</dbReference>
<evidence type="ECO:0000259" key="9">
    <source>
        <dbReference type="Pfam" id="PF02224"/>
    </source>
</evidence>
<feature type="domain" description="Cytidylate kinase" evidence="9">
    <location>
        <begin position="8"/>
        <end position="219"/>
    </location>
</feature>
<gene>
    <name evidence="8 10" type="primary">cmk</name>
    <name evidence="10" type="ORF">CF67_07008</name>
</gene>
<evidence type="ECO:0000313" key="10">
    <source>
        <dbReference type="EMBL" id="KEY90937.1"/>
    </source>
</evidence>
<proteinExistence type="inferred from homology"/>
<dbReference type="GO" id="GO:0005737">
    <property type="term" value="C:cytoplasm"/>
    <property type="evidence" value="ECO:0007669"/>
    <property type="project" value="UniProtKB-SubCell"/>
</dbReference>
<dbReference type="GO" id="GO:0005524">
    <property type="term" value="F:ATP binding"/>
    <property type="evidence" value="ECO:0007669"/>
    <property type="project" value="UniProtKB-UniRule"/>
</dbReference>
<keyword evidence="2 8" id="KW-0808">Transferase</keyword>
<dbReference type="GO" id="GO:0036431">
    <property type="term" value="F:dCMP kinase activity"/>
    <property type="evidence" value="ECO:0007669"/>
    <property type="project" value="InterPro"/>
</dbReference>
<dbReference type="Pfam" id="PF02224">
    <property type="entry name" value="Cytidylate_kin"/>
    <property type="match status" value="1"/>
</dbReference>
<dbReference type="GO" id="GO:0006220">
    <property type="term" value="P:pyrimidine nucleotide metabolic process"/>
    <property type="evidence" value="ECO:0007669"/>
    <property type="project" value="UniProtKB-UniRule"/>
</dbReference>
<dbReference type="InterPro" id="IPR003136">
    <property type="entry name" value="Cytidylate_kin"/>
</dbReference>
<evidence type="ECO:0000256" key="3">
    <source>
        <dbReference type="ARBA" id="ARBA00022741"/>
    </source>
</evidence>
<evidence type="ECO:0000313" key="11">
    <source>
        <dbReference type="Proteomes" id="UP000053784"/>
    </source>
</evidence>
<keyword evidence="8" id="KW-0963">Cytoplasm</keyword>
<dbReference type="Gene3D" id="3.40.50.300">
    <property type="entry name" value="P-loop containing nucleotide triphosphate hydrolases"/>
    <property type="match status" value="1"/>
</dbReference>
<organism evidence="10 11">
    <name type="scientific">Candidatus Photodesmus blepharonis</name>
    <dbReference type="NCBI Taxonomy" id="1179155"/>
    <lineage>
        <taxon>Bacteria</taxon>
        <taxon>Pseudomonadati</taxon>
        <taxon>Pseudomonadota</taxon>
        <taxon>Gammaproteobacteria</taxon>
        <taxon>Vibrionales</taxon>
        <taxon>Vibrionaceae</taxon>
        <taxon>Candidatus Photodesmus</taxon>
    </lineage>
</organism>
<dbReference type="SUPFAM" id="SSF52540">
    <property type="entry name" value="P-loop containing nucleoside triphosphate hydrolases"/>
    <property type="match status" value="1"/>
</dbReference>
<feature type="binding site" evidence="8">
    <location>
        <begin position="12"/>
        <end position="20"/>
    </location>
    <ligand>
        <name>ATP</name>
        <dbReference type="ChEBI" id="CHEBI:30616"/>
    </ligand>
</feature>
<dbReference type="EC" id="2.7.4.25" evidence="8"/>
<evidence type="ECO:0000256" key="6">
    <source>
        <dbReference type="ARBA" id="ARBA00047615"/>
    </source>
</evidence>
<dbReference type="EMBL" id="JGVK01000031">
    <property type="protein sequence ID" value="KEY90937.1"/>
    <property type="molecule type" value="Genomic_DNA"/>
</dbReference>
<keyword evidence="11" id="KW-1185">Reference proteome</keyword>
<evidence type="ECO:0000256" key="7">
    <source>
        <dbReference type="ARBA" id="ARBA00048478"/>
    </source>
</evidence>
<keyword evidence="5 8" id="KW-0067">ATP-binding</keyword>
<evidence type="ECO:0000256" key="2">
    <source>
        <dbReference type="ARBA" id="ARBA00022679"/>
    </source>
</evidence>
<dbReference type="Proteomes" id="UP000053784">
    <property type="component" value="Unassembled WGS sequence"/>
</dbReference>
<dbReference type="InterPro" id="IPR011994">
    <property type="entry name" value="Cytidylate_kinase_dom"/>
</dbReference>
<comment type="catalytic activity">
    <reaction evidence="6 8">
        <text>dCMP + ATP = dCDP + ADP</text>
        <dbReference type="Rhea" id="RHEA:25094"/>
        <dbReference type="ChEBI" id="CHEBI:30616"/>
        <dbReference type="ChEBI" id="CHEBI:57566"/>
        <dbReference type="ChEBI" id="CHEBI:58593"/>
        <dbReference type="ChEBI" id="CHEBI:456216"/>
        <dbReference type="EC" id="2.7.4.25"/>
    </reaction>
</comment>
<evidence type="ECO:0000256" key="4">
    <source>
        <dbReference type="ARBA" id="ARBA00022777"/>
    </source>
</evidence>
<sequence>MLFERTVITIDGPSGVGKGTLCTSLAIKLGFDLLDSGALYRVLALAAIQHKVLDERSFISLAMHLDVKFLFDEGLLKVIFEGIDVSQELRTEKIGVVASKIAVLPRVRQALLSRQRAFASRNALVADGRDMGTIVFPSAQFKFFLNASIKERAKRRVQQLKKRGLSVQFEGILKEMIKRDYRDSHRSVAPLIPAEDAFLLDSTFMSIDEVLEKALQYIRTKLN</sequence>
<evidence type="ECO:0000256" key="1">
    <source>
        <dbReference type="ARBA" id="ARBA00009427"/>
    </source>
</evidence>
<dbReference type="NCBIfam" id="TIGR00017">
    <property type="entry name" value="cmk"/>
    <property type="match status" value="1"/>
</dbReference>
<dbReference type="CDD" id="cd02020">
    <property type="entry name" value="CMPK"/>
    <property type="match status" value="1"/>
</dbReference>
<evidence type="ECO:0000256" key="5">
    <source>
        <dbReference type="ARBA" id="ARBA00022840"/>
    </source>
</evidence>
<comment type="caution">
    <text evidence="10">The sequence shown here is derived from an EMBL/GenBank/DDBJ whole genome shotgun (WGS) entry which is preliminary data.</text>
</comment>
<name>A0A084CMA8_9GAMM</name>
<comment type="subcellular location">
    <subcellularLocation>
        <location evidence="8">Cytoplasm</location>
    </subcellularLocation>
</comment>
<comment type="similarity">
    <text evidence="1 8">Belongs to the cytidylate kinase family. Type 1 subfamily.</text>
</comment>
<comment type="catalytic activity">
    <reaction evidence="7 8">
        <text>CMP + ATP = CDP + ADP</text>
        <dbReference type="Rhea" id="RHEA:11600"/>
        <dbReference type="ChEBI" id="CHEBI:30616"/>
        <dbReference type="ChEBI" id="CHEBI:58069"/>
        <dbReference type="ChEBI" id="CHEBI:60377"/>
        <dbReference type="ChEBI" id="CHEBI:456216"/>
        <dbReference type="EC" id="2.7.4.25"/>
    </reaction>
</comment>
<evidence type="ECO:0000256" key="8">
    <source>
        <dbReference type="HAMAP-Rule" id="MF_00238"/>
    </source>
</evidence>
<dbReference type="InterPro" id="IPR027417">
    <property type="entry name" value="P-loop_NTPase"/>
</dbReference>
<dbReference type="STRING" id="1179155.CF67_07008"/>